<gene>
    <name evidence="1" type="ORF">ACFPOD_17350</name>
</gene>
<proteinExistence type="predicted"/>
<comment type="caution">
    <text evidence="1">The sequence shown here is derived from an EMBL/GenBank/DDBJ whole genome shotgun (WGS) entry which is preliminary data.</text>
</comment>
<sequence length="145" mass="16145">MKSAALGHSVTALIEVPAEQAFAFMKDPLLLGRWSLGCMDTKPSEVEGVYSGTSLFDGGTGFFEIDADEKRLIVDYRLGDLKQRQPRISARIISSEVCGLEEGTCYLTLDAWRSAGMDEARWERLCRAHEAEILLIKSQCEQHFG</sequence>
<keyword evidence="2" id="KW-1185">Reference proteome</keyword>
<dbReference type="EMBL" id="JBHSNB010000004">
    <property type="protein sequence ID" value="MFC5586883.1"/>
    <property type="molecule type" value="Genomic_DNA"/>
</dbReference>
<evidence type="ECO:0008006" key="3">
    <source>
        <dbReference type="Google" id="ProtNLM"/>
    </source>
</evidence>
<accession>A0ABW0TDV6</accession>
<dbReference type="SUPFAM" id="SSF55961">
    <property type="entry name" value="Bet v1-like"/>
    <property type="match status" value="1"/>
</dbReference>
<evidence type="ECO:0000313" key="2">
    <source>
        <dbReference type="Proteomes" id="UP001596107"/>
    </source>
</evidence>
<dbReference type="InterPro" id="IPR023393">
    <property type="entry name" value="START-like_dom_sf"/>
</dbReference>
<evidence type="ECO:0000313" key="1">
    <source>
        <dbReference type="EMBL" id="MFC5586883.1"/>
    </source>
</evidence>
<dbReference type="Proteomes" id="UP001596107">
    <property type="component" value="Unassembled WGS sequence"/>
</dbReference>
<organism evidence="1 2">
    <name type="scientific">Nitratireductor kimnyeongensis</name>
    <dbReference type="NCBI Taxonomy" id="430679"/>
    <lineage>
        <taxon>Bacteria</taxon>
        <taxon>Pseudomonadati</taxon>
        <taxon>Pseudomonadota</taxon>
        <taxon>Alphaproteobacteria</taxon>
        <taxon>Hyphomicrobiales</taxon>
        <taxon>Phyllobacteriaceae</taxon>
        <taxon>Nitratireductor</taxon>
    </lineage>
</organism>
<protein>
    <recommendedName>
        <fullName evidence="3">SRPBCC family protein</fullName>
    </recommendedName>
</protein>
<name>A0ABW0TDV6_9HYPH</name>
<dbReference type="Gene3D" id="3.30.530.20">
    <property type="match status" value="1"/>
</dbReference>
<dbReference type="RefSeq" id="WP_223022046.1">
    <property type="nucleotide sequence ID" value="NZ_CP078143.1"/>
</dbReference>
<reference evidence="2" key="1">
    <citation type="journal article" date="2019" name="Int. J. Syst. Evol. Microbiol.">
        <title>The Global Catalogue of Microorganisms (GCM) 10K type strain sequencing project: providing services to taxonomists for standard genome sequencing and annotation.</title>
        <authorList>
            <consortium name="The Broad Institute Genomics Platform"/>
            <consortium name="The Broad Institute Genome Sequencing Center for Infectious Disease"/>
            <person name="Wu L."/>
            <person name="Ma J."/>
        </authorList>
    </citation>
    <scope>NUCLEOTIDE SEQUENCE [LARGE SCALE GENOMIC DNA]</scope>
    <source>
        <strain evidence="2">JCM 3366</strain>
    </source>
</reference>